<evidence type="ECO:0000313" key="6">
    <source>
        <dbReference type="EMBL" id="KAG7571264.1"/>
    </source>
</evidence>
<dbReference type="FunFam" id="3.20.20.80:FF:000064">
    <property type="entry name" value="Oligo-1,6-glucosidase"/>
    <property type="match status" value="1"/>
</dbReference>
<dbReference type="GO" id="GO:0000025">
    <property type="term" value="P:maltose catabolic process"/>
    <property type="evidence" value="ECO:0007669"/>
    <property type="project" value="TreeGrafter"/>
</dbReference>
<organism evidence="6 7">
    <name type="scientific">Filobasidium floriforme</name>
    <dbReference type="NCBI Taxonomy" id="5210"/>
    <lineage>
        <taxon>Eukaryota</taxon>
        <taxon>Fungi</taxon>
        <taxon>Dikarya</taxon>
        <taxon>Basidiomycota</taxon>
        <taxon>Agaricomycotina</taxon>
        <taxon>Tremellomycetes</taxon>
        <taxon>Filobasidiales</taxon>
        <taxon>Filobasidiaceae</taxon>
        <taxon>Filobasidium</taxon>
    </lineage>
</organism>
<dbReference type="GO" id="GO:0004556">
    <property type="term" value="F:alpha-amylase activity"/>
    <property type="evidence" value="ECO:0007669"/>
    <property type="project" value="TreeGrafter"/>
</dbReference>
<reference evidence="6" key="1">
    <citation type="submission" date="2020-04" db="EMBL/GenBank/DDBJ databases">
        <title>Analysis of mating type loci in Filobasidium floriforme.</title>
        <authorList>
            <person name="Nowrousian M."/>
        </authorList>
    </citation>
    <scope>NUCLEOTIDE SEQUENCE</scope>
    <source>
        <strain evidence="6">CBS 6242</strain>
    </source>
</reference>
<dbReference type="Gene3D" id="3.90.400.10">
    <property type="entry name" value="Oligo-1,6-glucosidase, Domain 2"/>
    <property type="match status" value="1"/>
</dbReference>
<keyword evidence="7" id="KW-1185">Reference proteome</keyword>
<evidence type="ECO:0000256" key="4">
    <source>
        <dbReference type="ARBA" id="ARBA00026248"/>
    </source>
</evidence>
<dbReference type="InterPro" id="IPR006047">
    <property type="entry name" value="GH13_cat_dom"/>
</dbReference>
<comment type="caution">
    <text evidence="6">The sequence shown here is derived from an EMBL/GenBank/DDBJ whole genome shotgun (WGS) entry which is preliminary data.</text>
</comment>
<gene>
    <name evidence="6" type="ORF">FFLO_00776</name>
</gene>
<dbReference type="Gene3D" id="3.20.20.80">
    <property type="entry name" value="Glycosidases"/>
    <property type="match status" value="1"/>
</dbReference>
<name>A0A8K0JRS7_9TREE</name>
<evidence type="ECO:0000256" key="2">
    <source>
        <dbReference type="ARBA" id="ARBA00022801"/>
    </source>
</evidence>
<dbReference type="GO" id="GO:0005987">
    <property type="term" value="P:sucrose catabolic process"/>
    <property type="evidence" value="ECO:0007669"/>
    <property type="project" value="TreeGrafter"/>
</dbReference>
<dbReference type="AlphaFoldDB" id="A0A8K0JRS7"/>
<proteinExistence type="inferred from homology"/>
<dbReference type="InterPro" id="IPR017853">
    <property type="entry name" value="GH"/>
</dbReference>
<evidence type="ECO:0000256" key="3">
    <source>
        <dbReference type="ARBA" id="ARBA00023295"/>
    </source>
</evidence>
<accession>A0A8K0JRS7</accession>
<dbReference type="InterPro" id="IPR045857">
    <property type="entry name" value="O16G_dom_2"/>
</dbReference>
<dbReference type="GO" id="GO:0004574">
    <property type="term" value="F:oligo-1,6-glucosidase activity"/>
    <property type="evidence" value="ECO:0007669"/>
    <property type="project" value="TreeGrafter"/>
</dbReference>
<feature type="domain" description="Glycosyl hydrolase family 13 catalytic" evidence="5">
    <location>
        <begin position="20"/>
        <end position="442"/>
    </location>
</feature>
<dbReference type="PANTHER" id="PTHR10357:SF179">
    <property type="entry name" value="NEUTRAL AND BASIC AMINO ACID TRANSPORT PROTEIN RBAT"/>
    <property type="match status" value="1"/>
</dbReference>
<dbReference type="SUPFAM" id="SSF51445">
    <property type="entry name" value="(Trans)glycosidases"/>
    <property type="match status" value="1"/>
</dbReference>
<dbReference type="CDD" id="cd11333">
    <property type="entry name" value="AmyAc_SI_OligoGlu_DGase"/>
    <property type="match status" value="1"/>
</dbReference>
<dbReference type="EMBL" id="JABELV010000009">
    <property type="protein sequence ID" value="KAG7571264.1"/>
    <property type="molecule type" value="Genomic_DNA"/>
</dbReference>
<dbReference type="GO" id="GO:0004575">
    <property type="term" value="F:sucrose alpha-glucosidase activity"/>
    <property type="evidence" value="ECO:0007669"/>
    <property type="project" value="TreeGrafter"/>
</dbReference>
<dbReference type="Pfam" id="PF00128">
    <property type="entry name" value="Alpha-amylase"/>
    <property type="match status" value="1"/>
</dbReference>
<dbReference type="SUPFAM" id="SSF51011">
    <property type="entry name" value="Glycosyl hydrolase domain"/>
    <property type="match status" value="1"/>
</dbReference>
<dbReference type="FunFam" id="3.90.400.10:FF:000004">
    <property type="entry name" value="Oligo-1,6-glucosidase"/>
    <property type="match status" value="1"/>
</dbReference>
<dbReference type="PANTHER" id="PTHR10357">
    <property type="entry name" value="ALPHA-AMYLASE FAMILY MEMBER"/>
    <property type="match status" value="1"/>
</dbReference>
<dbReference type="SMART" id="SM00642">
    <property type="entry name" value="Aamy"/>
    <property type="match status" value="1"/>
</dbReference>
<sequence>MNGDSHQHKRTWWKEALIYQIYPSSFYDSNGDGLGDIPGIISKLDYLKELGVDAIWLNPHYSSPQCDMGYDISDYRDIYPPYGTLDDCFKFIEECHKRDIKVLFDLVINHCSDEHKWFKESRSSLDNPKRNWFMWRKPKGFTDDGKPIPPNNWRAAFGGSVWEWDEGTQEYYLHLFAVGQPDFNWEEEEVRKALYEEAITFWLERGVDGFRIDTCNIYSKNLDFPDAPVLDPSATYQRSDTLWTNGPRLMEFLKEMNKETFSKYDAVAIGEWPNTPDITKVLEVVSAEAKVVDMVFQFDHVCMDFGKVYRFWPREWKLSEFKGYIDQYQKVVDKTDGWQTTYLENHDQARSVSRYCSDAPEYRVNSGKLLCIFLMSMTGSTFVYQGQEIGTINLPMSIGREEYLDCETTGFWKDMDDYYPNDEEAHEKGRRGAQLNARDHGRFPVQWDSSRNGGFTTAEKPWMIANPAYTEINVAAQIDDPNSVLSFYKKMIKFRKEKKDLMIYGSFRLLDLENDQTMIYIKEHGDSQAVIVLNFTKEQVAFKLPAELKGEAKLAISNYKNSSLETLEAYEGRVYLVNA</sequence>
<evidence type="ECO:0000313" key="7">
    <source>
        <dbReference type="Proteomes" id="UP000812966"/>
    </source>
</evidence>
<evidence type="ECO:0000256" key="1">
    <source>
        <dbReference type="ARBA" id="ARBA00008061"/>
    </source>
</evidence>
<dbReference type="InterPro" id="IPR013780">
    <property type="entry name" value="Glyco_hydro_b"/>
</dbReference>
<evidence type="ECO:0000259" key="5">
    <source>
        <dbReference type="SMART" id="SM00642"/>
    </source>
</evidence>
<keyword evidence="3" id="KW-0326">Glycosidase</keyword>
<dbReference type="FunFam" id="3.20.20.80:FF:000087">
    <property type="entry name" value="Oligo-1,6-glucosidase IMA1"/>
    <property type="match status" value="1"/>
</dbReference>
<dbReference type="GO" id="GO:0033934">
    <property type="term" value="F:glucan 1,4-alpha-maltotriohydrolase activity"/>
    <property type="evidence" value="ECO:0007669"/>
    <property type="project" value="TreeGrafter"/>
</dbReference>
<keyword evidence="4" id="KW-0462">Maltose metabolism</keyword>
<dbReference type="FunFam" id="2.60.40.1180:FF:000007">
    <property type="entry name" value="Sucrose isomerase"/>
    <property type="match status" value="1"/>
</dbReference>
<comment type="similarity">
    <text evidence="1">Belongs to the glycosyl hydrolase 13 family.</text>
</comment>
<keyword evidence="2" id="KW-0378">Hydrolase</keyword>
<protein>
    <recommendedName>
        <fullName evidence="5">Glycosyl hydrolase family 13 catalytic domain-containing protein</fullName>
    </recommendedName>
</protein>
<dbReference type="Gene3D" id="2.60.40.1180">
    <property type="entry name" value="Golgi alpha-mannosidase II"/>
    <property type="match status" value="1"/>
</dbReference>
<dbReference type="OrthoDB" id="1740265at2759"/>
<dbReference type="Proteomes" id="UP000812966">
    <property type="component" value="Unassembled WGS sequence"/>
</dbReference>